<organism evidence="1 2">
    <name type="scientific">Haemophilus paracuniculus</name>
    <dbReference type="NCBI Taxonomy" id="734"/>
    <lineage>
        <taxon>Bacteria</taxon>
        <taxon>Pseudomonadati</taxon>
        <taxon>Pseudomonadota</taxon>
        <taxon>Gammaproteobacteria</taxon>
        <taxon>Pasteurellales</taxon>
        <taxon>Pasteurellaceae</taxon>
        <taxon>Haemophilus</taxon>
    </lineage>
</organism>
<proteinExistence type="predicted"/>
<protein>
    <submittedName>
        <fullName evidence="1">Uncharacterized protein</fullName>
    </submittedName>
</protein>
<dbReference type="Proteomes" id="UP000190867">
    <property type="component" value="Unassembled WGS sequence"/>
</dbReference>
<gene>
    <name evidence="1" type="ORF">B0187_09865</name>
</gene>
<accession>A0A1T0APT2</accession>
<sequence length="431" mass="46852">MRENVEIEEAQIVELYEPLRSEAFQQQLTEQAEAVLFDGENGAVNTARTVNDFVDDYLQNGRSQAIDTWLIGRFSRYPEIWADEQEKIDTAHTIIGTVEALVANQVAVEKHLNAGKTLANFLNKKIEAVAKAENLSADEIAQGIDEGLNKANQAFTELYTGTAMDLNPVETVQKGLDLARHISKRSEMNANLNLAWYGAKSIGSRLWKAAMGQENLSRAEELTKIIRGAVESTENKGVQVAVSGGMVVSAKKGWLKGVFDGVEAVEKGIERTRTFLDKVQNLTLNIAEGWNDVRIFDQVERGLKKSVDVVAEKAKFATAKLATKVEKGAELWCRKAGAKAGQWLGTTVGALINPAAAAIGGQVGAVVGDLCGKVVSDKVVKPVVEVAKKVADKVIDTVADTVKKVASKTVEVAKKAWTAVKESKLNPFNWF</sequence>
<dbReference type="RefSeq" id="WP_078237679.1">
    <property type="nucleotide sequence ID" value="NZ_MUYA01000020.1"/>
</dbReference>
<comment type="caution">
    <text evidence="1">The sequence shown here is derived from an EMBL/GenBank/DDBJ whole genome shotgun (WGS) entry which is preliminary data.</text>
</comment>
<reference evidence="1 2" key="1">
    <citation type="submission" date="2017-02" db="EMBL/GenBank/DDBJ databases">
        <title>Draft genome sequence of Haemophilus paracuniculus CCUG 43573 type strain.</title>
        <authorList>
            <person name="Engstrom-Jakobsson H."/>
            <person name="Salva-Serra F."/>
            <person name="Thorell K."/>
            <person name="Gonzales-Siles L."/>
            <person name="Karlsson R."/>
            <person name="Boulund F."/>
            <person name="Engstrand L."/>
            <person name="Kristiansson E."/>
            <person name="Moore E."/>
        </authorList>
    </citation>
    <scope>NUCLEOTIDE SEQUENCE [LARGE SCALE GENOMIC DNA]</scope>
    <source>
        <strain evidence="1 2">CCUG 43573</strain>
    </source>
</reference>
<evidence type="ECO:0000313" key="1">
    <source>
        <dbReference type="EMBL" id="OOR97998.1"/>
    </source>
</evidence>
<evidence type="ECO:0000313" key="2">
    <source>
        <dbReference type="Proteomes" id="UP000190867"/>
    </source>
</evidence>
<dbReference type="EMBL" id="MUYA01000020">
    <property type="protein sequence ID" value="OOR97998.1"/>
    <property type="molecule type" value="Genomic_DNA"/>
</dbReference>
<dbReference type="AlphaFoldDB" id="A0A1T0APT2"/>
<keyword evidence="2" id="KW-1185">Reference proteome</keyword>
<dbReference type="STRING" id="734.B0187_09865"/>
<dbReference type="OrthoDB" id="5690467at2"/>
<name>A0A1T0APT2_9PAST</name>